<evidence type="ECO:0000313" key="8">
    <source>
        <dbReference type="Proteomes" id="UP001595699"/>
    </source>
</evidence>
<evidence type="ECO:0000259" key="6">
    <source>
        <dbReference type="PROSITE" id="PS51755"/>
    </source>
</evidence>
<dbReference type="SUPFAM" id="SSF48452">
    <property type="entry name" value="TPR-like"/>
    <property type="match status" value="2"/>
</dbReference>
<dbReference type="PROSITE" id="PS50005">
    <property type="entry name" value="TPR"/>
    <property type="match status" value="1"/>
</dbReference>
<dbReference type="Gene3D" id="1.10.10.10">
    <property type="entry name" value="Winged helix-like DNA-binding domain superfamily/Winged helix DNA-binding domain"/>
    <property type="match status" value="1"/>
</dbReference>
<keyword evidence="2 4" id="KW-0238">DNA-binding</keyword>
<comment type="caution">
    <text evidence="7">The sequence shown here is derived from an EMBL/GenBank/DDBJ whole genome shotgun (WGS) entry which is preliminary data.</text>
</comment>
<gene>
    <name evidence="7" type="ORF">ACFOUW_08060</name>
</gene>
<evidence type="ECO:0000256" key="3">
    <source>
        <dbReference type="PROSITE-ProRule" id="PRU00339"/>
    </source>
</evidence>
<feature type="coiled-coil region" evidence="5">
    <location>
        <begin position="138"/>
        <end position="165"/>
    </location>
</feature>
<dbReference type="EMBL" id="JBHRZH010000006">
    <property type="protein sequence ID" value="MFC3760790.1"/>
    <property type="molecule type" value="Genomic_DNA"/>
</dbReference>
<dbReference type="PANTHER" id="PTHR47691">
    <property type="entry name" value="REGULATOR-RELATED"/>
    <property type="match status" value="1"/>
</dbReference>
<keyword evidence="5" id="KW-0175">Coiled coil</keyword>
<dbReference type="InterPro" id="IPR011990">
    <property type="entry name" value="TPR-like_helical_dom_sf"/>
</dbReference>
<evidence type="ECO:0000256" key="5">
    <source>
        <dbReference type="SAM" id="Coils"/>
    </source>
</evidence>
<dbReference type="InterPro" id="IPR027417">
    <property type="entry name" value="P-loop_NTPase"/>
</dbReference>
<evidence type="ECO:0000256" key="1">
    <source>
        <dbReference type="ARBA" id="ARBA00005820"/>
    </source>
</evidence>
<feature type="repeat" description="TPR" evidence="3">
    <location>
        <begin position="804"/>
        <end position="837"/>
    </location>
</feature>
<dbReference type="InterPro" id="IPR005158">
    <property type="entry name" value="BTAD"/>
</dbReference>
<feature type="domain" description="OmpR/PhoB-type" evidence="6">
    <location>
        <begin position="1"/>
        <end position="90"/>
    </location>
</feature>
<accession>A0ABV7Y6B6</accession>
<proteinExistence type="inferred from homology"/>
<evidence type="ECO:0000313" key="7">
    <source>
        <dbReference type="EMBL" id="MFC3760790.1"/>
    </source>
</evidence>
<organism evidence="7 8">
    <name type="scientific">Tenggerimyces flavus</name>
    <dbReference type="NCBI Taxonomy" id="1708749"/>
    <lineage>
        <taxon>Bacteria</taxon>
        <taxon>Bacillati</taxon>
        <taxon>Actinomycetota</taxon>
        <taxon>Actinomycetes</taxon>
        <taxon>Propionibacteriales</taxon>
        <taxon>Nocardioidaceae</taxon>
        <taxon>Tenggerimyces</taxon>
    </lineage>
</organism>
<dbReference type="RefSeq" id="WP_205117038.1">
    <property type="nucleotide sequence ID" value="NZ_JAFBCM010000001.1"/>
</dbReference>
<dbReference type="CDD" id="cd15831">
    <property type="entry name" value="BTAD"/>
    <property type="match status" value="1"/>
</dbReference>
<dbReference type="PROSITE" id="PS51755">
    <property type="entry name" value="OMPR_PHOB"/>
    <property type="match status" value="1"/>
</dbReference>
<dbReference type="PRINTS" id="PR00364">
    <property type="entry name" value="DISEASERSIST"/>
</dbReference>
<keyword evidence="3" id="KW-0802">TPR repeat</keyword>
<evidence type="ECO:0000256" key="4">
    <source>
        <dbReference type="PROSITE-ProRule" id="PRU01091"/>
    </source>
</evidence>
<dbReference type="Proteomes" id="UP001595699">
    <property type="component" value="Unassembled WGS sequence"/>
</dbReference>
<feature type="DNA-binding region" description="OmpR/PhoB-type" evidence="4">
    <location>
        <begin position="1"/>
        <end position="90"/>
    </location>
</feature>
<dbReference type="SMART" id="SM01043">
    <property type="entry name" value="BTAD"/>
    <property type="match status" value="1"/>
</dbReference>
<dbReference type="SUPFAM" id="SSF46894">
    <property type="entry name" value="C-terminal effector domain of the bipartite response regulators"/>
    <property type="match status" value="1"/>
</dbReference>
<dbReference type="InterPro" id="IPR016032">
    <property type="entry name" value="Sig_transdc_resp-reg_C-effctor"/>
</dbReference>
<dbReference type="InterPro" id="IPR019734">
    <property type="entry name" value="TPR_rpt"/>
</dbReference>
<dbReference type="InterPro" id="IPR001867">
    <property type="entry name" value="OmpR/PhoB-type_DNA-bd"/>
</dbReference>
<dbReference type="InterPro" id="IPR036388">
    <property type="entry name" value="WH-like_DNA-bd_sf"/>
</dbReference>
<reference evidence="8" key="1">
    <citation type="journal article" date="2019" name="Int. J. Syst. Evol. Microbiol.">
        <title>The Global Catalogue of Microorganisms (GCM) 10K type strain sequencing project: providing services to taxonomists for standard genome sequencing and annotation.</title>
        <authorList>
            <consortium name="The Broad Institute Genomics Platform"/>
            <consortium name="The Broad Institute Genome Sequencing Center for Infectious Disease"/>
            <person name="Wu L."/>
            <person name="Ma J."/>
        </authorList>
    </citation>
    <scope>NUCLEOTIDE SEQUENCE [LARGE SCALE GENOMIC DNA]</scope>
    <source>
        <strain evidence="8">CGMCC 4.7241</strain>
    </source>
</reference>
<keyword evidence="8" id="KW-1185">Reference proteome</keyword>
<dbReference type="Gene3D" id="1.25.40.10">
    <property type="entry name" value="Tetratricopeptide repeat domain"/>
    <property type="match status" value="2"/>
</dbReference>
<sequence length="991" mass="106527">MQFGVLGPLQLRSATGDEVAVSGPRPRALLVLLLLDAGRVVSIDQLIAGQYGDDPPAGATNALQAQVSRLRRDLPDGLVEFHGSGYRLAVDPDDVDVHRFERLVREGHRLLAAGAHAKAVTTLHEALDLWRGQPLADLPNAEAQATRLEEARLAAREDLVEAELALPEGTNVAELRRLVDEHPLRERLRGQLMRALQQAGRQAEALEEYEAARRLLADELGVDPSPELAAIHLAILRAEGAAKPTRRALPAQLTTFVGRDAELERLADLPRLVTLVGPGGTGKTRLAIEVARRDGREVCFADLAPLHDDDEDQLAATVLAALGLREAGFQPAGVEPVRRLAAALDDNLLLVLDNCEQVIAAAAGIVRTLLDECPDLHVIATSREPLGLTGETLLPLEPLAADNAVRLFEDRAAAVRPGYAPGQHHAEVAQLCAALDGLPLAIELAAARLREFDVHELATRLDEHGRFRLLSRGDRTAAARHQTLTAVIEWSWDLLTNEQRQLASRFAVFAGGASLAAVEAVCDVPDADVLLADLVDKSIVRSDGSRYEMLETIRLFCAERLTEEVRRAHARYYLSLAQQADPYLRRAEQLDWLATLTAEHDNLMTALRYAATHDQETETGYRMVAALAAYLWLSGRRSQAGAAAATLLEHEPEDLDEEYVACVVHAIPTAAPEHWERAKAIMRSFDRPLEHPFGAAIWGMTAGPPDEDDAETPALLGSDPWNAALGRLSTALFQLLDGRPAAGERELVEVAATFQSLGERWGSAQALDFLAQAAGWRGEWQRAHGYWATALRAFEELGALEECADLLCHRGNAFLRQGELDAATEDFARAAEFSVKAGSGIPPAVPLGLANVARCRDDPEAVRERLAEASAAVEAGSFRFASMRAQVFTALGRHAEAVAAARTSPFAADVADATEGLAGEVVAAGEGDRAALLLGVAVALRGTAVAGDPQVARVTEEARGLIGAGAFAVAYARGAELDKERALTVVDGSTR</sequence>
<dbReference type="SUPFAM" id="SSF52540">
    <property type="entry name" value="P-loop containing nucleoside triphosphate hydrolases"/>
    <property type="match status" value="1"/>
</dbReference>
<dbReference type="Pfam" id="PF03704">
    <property type="entry name" value="BTAD"/>
    <property type="match status" value="1"/>
</dbReference>
<dbReference type="PANTHER" id="PTHR47691:SF3">
    <property type="entry name" value="HTH-TYPE TRANSCRIPTIONAL REGULATOR RV0890C-RELATED"/>
    <property type="match status" value="1"/>
</dbReference>
<protein>
    <submittedName>
        <fullName evidence="7">BTAD domain-containing putative transcriptional regulator</fullName>
    </submittedName>
</protein>
<name>A0ABV7Y6B6_9ACTN</name>
<dbReference type="SMART" id="SM00862">
    <property type="entry name" value="Trans_reg_C"/>
    <property type="match status" value="1"/>
</dbReference>
<comment type="similarity">
    <text evidence="1">Belongs to the AfsR/DnrI/RedD regulatory family.</text>
</comment>
<dbReference type="Pfam" id="PF00486">
    <property type="entry name" value="Trans_reg_C"/>
    <property type="match status" value="1"/>
</dbReference>
<evidence type="ECO:0000256" key="2">
    <source>
        <dbReference type="ARBA" id="ARBA00023125"/>
    </source>
</evidence>